<gene>
    <name evidence="2" type="ORF">SK128_004522</name>
</gene>
<accession>A0AAN8WL25</accession>
<proteinExistence type="predicted"/>
<evidence type="ECO:0000313" key="3">
    <source>
        <dbReference type="Proteomes" id="UP001381693"/>
    </source>
</evidence>
<evidence type="ECO:0000256" key="1">
    <source>
        <dbReference type="SAM" id="MobiDB-lite"/>
    </source>
</evidence>
<name>A0AAN8WL25_HALRR</name>
<sequence length="221" mass="24647">TCNLVFSHLSGEFKPLIPVYNDDDVADSQSLSGIKVSYRSGDVVDAPDDFVIALRPTKSKVVQKPHNPNDEGIVHDFGACSNSNLSAHSIHKECEQEIANERKNMIEAEDQNVKDKEFSKEHSHTSPYKLNVEELQINREMDYDNTFKANGYVPVIEHTTVENIKDNEATDKAFVDVPVIITSSVETENVESSCDATSNNTCKELPSHEVREQLDPPVTSQ</sequence>
<protein>
    <submittedName>
        <fullName evidence="2">Uncharacterized protein</fullName>
    </submittedName>
</protein>
<keyword evidence="3" id="KW-1185">Reference proteome</keyword>
<reference evidence="2 3" key="1">
    <citation type="submission" date="2023-11" db="EMBL/GenBank/DDBJ databases">
        <title>Halocaridina rubra genome assembly.</title>
        <authorList>
            <person name="Smith C."/>
        </authorList>
    </citation>
    <scope>NUCLEOTIDE SEQUENCE [LARGE SCALE GENOMIC DNA]</scope>
    <source>
        <strain evidence="2">EP-1</strain>
        <tissue evidence="2">Whole</tissue>
    </source>
</reference>
<evidence type="ECO:0000313" key="2">
    <source>
        <dbReference type="EMBL" id="KAK7005581.1"/>
    </source>
</evidence>
<dbReference type="Proteomes" id="UP001381693">
    <property type="component" value="Unassembled WGS sequence"/>
</dbReference>
<dbReference type="EMBL" id="JAXCGZ010023784">
    <property type="protein sequence ID" value="KAK7005581.1"/>
    <property type="molecule type" value="Genomic_DNA"/>
</dbReference>
<dbReference type="AlphaFoldDB" id="A0AAN8WL25"/>
<organism evidence="2 3">
    <name type="scientific">Halocaridina rubra</name>
    <name type="common">Hawaiian red shrimp</name>
    <dbReference type="NCBI Taxonomy" id="373956"/>
    <lineage>
        <taxon>Eukaryota</taxon>
        <taxon>Metazoa</taxon>
        <taxon>Ecdysozoa</taxon>
        <taxon>Arthropoda</taxon>
        <taxon>Crustacea</taxon>
        <taxon>Multicrustacea</taxon>
        <taxon>Malacostraca</taxon>
        <taxon>Eumalacostraca</taxon>
        <taxon>Eucarida</taxon>
        <taxon>Decapoda</taxon>
        <taxon>Pleocyemata</taxon>
        <taxon>Caridea</taxon>
        <taxon>Atyoidea</taxon>
        <taxon>Atyidae</taxon>
        <taxon>Halocaridina</taxon>
    </lineage>
</organism>
<feature type="compositionally biased region" description="Basic and acidic residues" evidence="1">
    <location>
        <begin position="205"/>
        <end position="214"/>
    </location>
</feature>
<comment type="caution">
    <text evidence="2">The sequence shown here is derived from an EMBL/GenBank/DDBJ whole genome shotgun (WGS) entry which is preliminary data.</text>
</comment>
<feature type="region of interest" description="Disordered" evidence="1">
    <location>
        <begin position="188"/>
        <end position="221"/>
    </location>
</feature>
<feature type="non-terminal residue" evidence="2">
    <location>
        <position position="1"/>
    </location>
</feature>